<organism evidence="2 3">
    <name type="scientific">Guopingia tenuis</name>
    <dbReference type="NCBI Taxonomy" id="2763656"/>
    <lineage>
        <taxon>Bacteria</taxon>
        <taxon>Bacillati</taxon>
        <taxon>Bacillota</taxon>
        <taxon>Clostridia</taxon>
        <taxon>Christensenellales</taxon>
        <taxon>Christensenellaceae</taxon>
        <taxon>Guopingia</taxon>
    </lineage>
</organism>
<accession>A0A926HRJ4</accession>
<keyword evidence="2" id="KW-0489">Methyltransferase</keyword>
<evidence type="ECO:0000259" key="1">
    <source>
        <dbReference type="Pfam" id="PF08241"/>
    </source>
</evidence>
<dbReference type="PANTHER" id="PTHR43861">
    <property type="entry name" value="TRANS-ACONITATE 2-METHYLTRANSFERASE-RELATED"/>
    <property type="match status" value="1"/>
</dbReference>
<proteinExistence type="predicted"/>
<evidence type="ECO:0000313" key="3">
    <source>
        <dbReference type="Proteomes" id="UP000617951"/>
    </source>
</evidence>
<dbReference type="InterPro" id="IPR013216">
    <property type="entry name" value="Methyltransf_11"/>
</dbReference>
<dbReference type="CDD" id="cd02440">
    <property type="entry name" value="AdoMet_MTases"/>
    <property type="match status" value="1"/>
</dbReference>
<dbReference type="Proteomes" id="UP000617951">
    <property type="component" value="Unassembled WGS sequence"/>
</dbReference>
<keyword evidence="3" id="KW-1185">Reference proteome</keyword>
<dbReference type="AlphaFoldDB" id="A0A926HRJ4"/>
<dbReference type="EMBL" id="JACRSS010000001">
    <property type="protein sequence ID" value="MBC8537467.1"/>
    <property type="molecule type" value="Genomic_DNA"/>
</dbReference>
<dbReference type="Gene3D" id="3.40.50.150">
    <property type="entry name" value="Vaccinia Virus protein VP39"/>
    <property type="match status" value="1"/>
</dbReference>
<keyword evidence="2" id="KW-0808">Transferase</keyword>
<sequence>MNITWNAKEYKDHFSFVPSYGEDLFSLIDAPAGSRVVDLGCGNGALTQKLAERGFSVLGLDASAEMLALAKELHPGLEFRLADATSFHLEEKADVIFSNAVFHWIDDQKALLRCIADNLKPGGQLVCEFGGVGCAKSVHDALSYGFARRGLSYSMPFYFPTIGEYAPLLEEQDLRVCFASLFDRPTPQEGPDGLINWIRMFDQKPFSGISDTLTQEILKEAASRLRPILYQNGKWVVDYVRIRIKAVRL</sequence>
<feature type="domain" description="Methyltransferase type 11" evidence="1">
    <location>
        <begin position="37"/>
        <end position="127"/>
    </location>
</feature>
<gene>
    <name evidence="2" type="ORF">H8693_00780</name>
</gene>
<name>A0A926HRJ4_9FIRM</name>
<evidence type="ECO:0000313" key="2">
    <source>
        <dbReference type="EMBL" id="MBC8537467.1"/>
    </source>
</evidence>
<dbReference type="GO" id="GO:0008757">
    <property type="term" value="F:S-adenosylmethionine-dependent methyltransferase activity"/>
    <property type="evidence" value="ECO:0007669"/>
    <property type="project" value="InterPro"/>
</dbReference>
<dbReference type="GO" id="GO:0032259">
    <property type="term" value="P:methylation"/>
    <property type="evidence" value="ECO:0007669"/>
    <property type="project" value="UniProtKB-KW"/>
</dbReference>
<comment type="caution">
    <text evidence="2">The sequence shown here is derived from an EMBL/GenBank/DDBJ whole genome shotgun (WGS) entry which is preliminary data.</text>
</comment>
<dbReference type="RefSeq" id="WP_249279376.1">
    <property type="nucleotide sequence ID" value="NZ_JACRSS010000001.1"/>
</dbReference>
<dbReference type="Pfam" id="PF08241">
    <property type="entry name" value="Methyltransf_11"/>
    <property type="match status" value="1"/>
</dbReference>
<protein>
    <submittedName>
        <fullName evidence="2">Methyltransferase domain-containing protein</fullName>
    </submittedName>
</protein>
<dbReference type="InterPro" id="IPR029063">
    <property type="entry name" value="SAM-dependent_MTases_sf"/>
</dbReference>
<reference evidence="2" key="1">
    <citation type="submission" date="2020-08" db="EMBL/GenBank/DDBJ databases">
        <title>Genome public.</title>
        <authorList>
            <person name="Liu C."/>
            <person name="Sun Q."/>
        </authorList>
    </citation>
    <scope>NUCLEOTIDE SEQUENCE</scope>
    <source>
        <strain evidence="2">NSJ-63</strain>
    </source>
</reference>
<dbReference type="SUPFAM" id="SSF53335">
    <property type="entry name" value="S-adenosyl-L-methionine-dependent methyltransferases"/>
    <property type="match status" value="1"/>
</dbReference>